<proteinExistence type="predicted"/>
<dbReference type="AlphaFoldDB" id="A0A9D3ZYQ7"/>
<reference evidence="1 2" key="1">
    <citation type="journal article" date="2021" name="Plant Biotechnol. J.">
        <title>Multi-omics assisted identification of the key and species-specific regulatory components of drought-tolerant mechanisms in Gossypium stocksii.</title>
        <authorList>
            <person name="Yu D."/>
            <person name="Ke L."/>
            <person name="Zhang D."/>
            <person name="Wu Y."/>
            <person name="Sun Y."/>
            <person name="Mei J."/>
            <person name="Sun J."/>
            <person name="Sun Y."/>
        </authorList>
    </citation>
    <scope>NUCLEOTIDE SEQUENCE [LARGE SCALE GENOMIC DNA]</scope>
    <source>
        <strain evidence="2">cv. E1</strain>
        <tissue evidence="1">Leaf</tissue>
    </source>
</reference>
<organism evidence="1 2">
    <name type="scientific">Gossypium stocksii</name>
    <dbReference type="NCBI Taxonomy" id="47602"/>
    <lineage>
        <taxon>Eukaryota</taxon>
        <taxon>Viridiplantae</taxon>
        <taxon>Streptophyta</taxon>
        <taxon>Embryophyta</taxon>
        <taxon>Tracheophyta</taxon>
        <taxon>Spermatophyta</taxon>
        <taxon>Magnoliopsida</taxon>
        <taxon>eudicotyledons</taxon>
        <taxon>Gunneridae</taxon>
        <taxon>Pentapetalae</taxon>
        <taxon>rosids</taxon>
        <taxon>malvids</taxon>
        <taxon>Malvales</taxon>
        <taxon>Malvaceae</taxon>
        <taxon>Malvoideae</taxon>
        <taxon>Gossypium</taxon>
    </lineage>
</organism>
<comment type="caution">
    <text evidence="1">The sequence shown here is derived from an EMBL/GenBank/DDBJ whole genome shotgun (WGS) entry which is preliminary data.</text>
</comment>
<gene>
    <name evidence="1" type="ORF">J1N35_027015</name>
</gene>
<dbReference type="EMBL" id="JAIQCV010000008">
    <property type="protein sequence ID" value="KAH1074687.1"/>
    <property type="molecule type" value="Genomic_DNA"/>
</dbReference>
<name>A0A9D3ZYQ7_9ROSI</name>
<keyword evidence="2" id="KW-1185">Reference proteome</keyword>
<protein>
    <submittedName>
        <fullName evidence="1">Uncharacterized protein</fullName>
    </submittedName>
</protein>
<dbReference type="Proteomes" id="UP000828251">
    <property type="component" value="Unassembled WGS sequence"/>
</dbReference>
<evidence type="ECO:0000313" key="1">
    <source>
        <dbReference type="EMBL" id="KAH1074687.1"/>
    </source>
</evidence>
<accession>A0A9D3ZYQ7</accession>
<sequence length="105" mass="12433">MHKINSRTSLNIFICLVASSITFHKCFLQKIIIFNMHELTKLAWSKSNSLTERHKKWKRCSHSFKTYTTGYYVMLGYHVKSFWQEQQDMAQLGLKIYLLASILNI</sequence>
<evidence type="ECO:0000313" key="2">
    <source>
        <dbReference type="Proteomes" id="UP000828251"/>
    </source>
</evidence>